<evidence type="ECO:0000256" key="5">
    <source>
        <dbReference type="ARBA" id="ARBA00022989"/>
    </source>
</evidence>
<evidence type="ECO:0000256" key="4">
    <source>
        <dbReference type="ARBA" id="ARBA00022692"/>
    </source>
</evidence>
<dbReference type="Proteomes" id="UP000217763">
    <property type="component" value="Chromosome"/>
</dbReference>
<keyword evidence="4" id="KW-0812">Transmembrane</keyword>
<evidence type="ECO:0000256" key="2">
    <source>
        <dbReference type="ARBA" id="ARBA00022448"/>
    </source>
</evidence>
<keyword evidence="7" id="KW-0472">Membrane</keyword>
<keyword evidence="3" id="KW-1003">Cell membrane</keyword>
<evidence type="ECO:0000256" key="7">
    <source>
        <dbReference type="ARBA" id="ARBA00023136"/>
    </source>
</evidence>
<proteinExistence type="predicted"/>
<organism evidence="8 9">
    <name type="scientific">Zobellella denitrificans</name>
    <dbReference type="NCBI Taxonomy" id="347534"/>
    <lineage>
        <taxon>Bacteria</taxon>
        <taxon>Pseudomonadati</taxon>
        <taxon>Pseudomonadota</taxon>
        <taxon>Gammaproteobacteria</taxon>
        <taxon>Aeromonadales</taxon>
        <taxon>Aeromonadaceae</taxon>
        <taxon>Zobellella</taxon>
    </lineage>
</organism>
<keyword evidence="2" id="KW-0813">Transport</keyword>
<evidence type="ECO:0000313" key="9">
    <source>
        <dbReference type="Proteomes" id="UP000217763"/>
    </source>
</evidence>
<reference evidence="9" key="1">
    <citation type="submission" date="2015-09" db="EMBL/GenBank/DDBJ databases">
        <authorList>
            <person name="Shao Z."/>
            <person name="Wang L."/>
        </authorList>
    </citation>
    <scope>NUCLEOTIDE SEQUENCE [LARGE SCALE GENOMIC DNA]</scope>
    <source>
        <strain evidence="9">F13-1</strain>
    </source>
</reference>
<gene>
    <name evidence="8" type="ORF">AN401_17375</name>
</gene>
<dbReference type="GO" id="GO:0030001">
    <property type="term" value="P:metal ion transport"/>
    <property type="evidence" value="ECO:0007669"/>
    <property type="project" value="UniProtKB-ARBA"/>
</dbReference>
<dbReference type="GO" id="GO:0005886">
    <property type="term" value="C:plasma membrane"/>
    <property type="evidence" value="ECO:0007669"/>
    <property type="project" value="UniProtKB-SubCell"/>
</dbReference>
<dbReference type="AlphaFoldDB" id="A0A231MYZ7"/>
<dbReference type="OrthoDB" id="9810952at2"/>
<name>A0A231MYZ7_9GAMM</name>
<evidence type="ECO:0000256" key="1">
    <source>
        <dbReference type="ARBA" id="ARBA00004651"/>
    </source>
</evidence>
<dbReference type="Pfam" id="PF02386">
    <property type="entry name" value="TrkH"/>
    <property type="match status" value="1"/>
</dbReference>
<keyword evidence="6" id="KW-0406">Ion transport</keyword>
<evidence type="ECO:0000256" key="6">
    <source>
        <dbReference type="ARBA" id="ARBA00023065"/>
    </source>
</evidence>
<evidence type="ECO:0000256" key="3">
    <source>
        <dbReference type="ARBA" id="ARBA00022475"/>
    </source>
</evidence>
<evidence type="ECO:0000313" key="8">
    <source>
        <dbReference type="EMBL" id="ATG75398.1"/>
    </source>
</evidence>
<dbReference type="KEGG" id="zdf:AN401_17375"/>
<dbReference type="PANTHER" id="PTHR32024">
    <property type="entry name" value="TRK SYSTEM POTASSIUM UPTAKE PROTEIN TRKG-RELATED"/>
    <property type="match status" value="1"/>
</dbReference>
<dbReference type="EMBL" id="CP012621">
    <property type="protein sequence ID" value="ATG75398.1"/>
    <property type="molecule type" value="Genomic_DNA"/>
</dbReference>
<dbReference type="InterPro" id="IPR003445">
    <property type="entry name" value="Cat_transpt"/>
</dbReference>
<keyword evidence="9" id="KW-1185">Reference proteome</keyword>
<dbReference type="GO" id="GO:0008324">
    <property type="term" value="F:monoatomic cation transmembrane transporter activity"/>
    <property type="evidence" value="ECO:0007669"/>
    <property type="project" value="InterPro"/>
</dbReference>
<accession>A0A231MYZ7</accession>
<protein>
    <submittedName>
        <fullName evidence="8">TrkH family potassium uptake protein</fullName>
    </submittedName>
</protein>
<dbReference type="PANTHER" id="PTHR32024:SF1">
    <property type="entry name" value="KTR SYSTEM POTASSIUM UPTAKE PROTEIN B"/>
    <property type="match status" value="1"/>
</dbReference>
<sequence>MSAQLVLTHKRLGSPALLLLQGYLALALAGSLLLLLPAARVTPVGWLDTLFTAVSAVTVTGLVVVDTGSDYSALGQIIIGLLIQLGGLGYMTLGAAAMLSFNASVGLRNQAMLSSFWQVGPDLRLSDVLRFSLLFSLGVETVLTALFALHWVPLLGWQQGLGTSLFHAVSAFNNAGFALFGDSLMSVSPGWMLLAHAAGFIIGGLGFAVLFELLVLRRCRSVHTRLVLWATLTLLMVGTLLLLLFEQDHSLAGLGWRERLLHAFFQNATARTAGFNSLDIAAMSPAGQSWLMLNMVIGAGPGSTAGGIRVTTFVLLITGVVAALQGRTETRMLGRMLGVEYMLRAAGILVITLILLLLVTLLAFYLMPGADPFAMIFELISALGTVGLSTGMTGELSPGGKVLIMAVMMIGKLSPVYLFTALAGNPERPLRYAGGRIALG</sequence>
<keyword evidence="5" id="KW-1133">Transmembrane helix</keyword>
<dbReference type="RefSeq" id="WP_094039585.1">
    <property type="nucleotide sequence ID" value="NZ_CP012621.1"/>
</dbReference>
<comment type="subcellular location">
    <subcellularLocation>
        <location evidence="1">Cell membrane</location>
        <topology evidence="1">Multi-pass membrane protein</topology>
    </subcellularLocation>
</comment>